<evidence type="ECO:0000256" key="2">
    <source>
        <dbReference type="ARBA" id="ARBA00006858"/>
    </source>
</evidence>
<evidence type="ECO:0000256" key="1">
    <source>
        <dbReference type="ARBA" id="ARBA00004496"/>
    </source>
</evidence>
<dbReference type="GeneTree" id="ENSGT00390000017284"/>
<evidence type="ECO:0000256" key="5">
    <source>
        <dbReference type="ARBA" id="ARBA00022845"/>
    </source>
</evidence>
<reference evidence="9 10" key="1">
    <citation type="submission" date="2020-02" db="EMBL/GenBank/DDBJ databases">
        <title>Esox lucius (northern pike) genome, fEsoLuc1, primary haplotype.</title>
        <authorList>
            <person name="Myers G."/>
            <person name="Karagic N."/>
            <person name="Meyer A."/>
            <person name="Pippel M."/>
            <person name="Reichard M."/>
            <person name="Winkler S."/>
            <person name="Tracey A."/>
            <person name="Sims Y."/>
            <person name="Howe K."/>
            <person name="Rhie A."/>
            <person name="Formenti G."/>
            <person name="Durbin R."/>
            <person name="Fedrigo O."/>
            <person name="Jarvis E.D."/>
        </authorList>
    </citation>
    <scope>NUCLEOTIDE SEQUENCE [LARGE SCALE GENOMIC DNA]</scope>
</reference>
<dbReference type="Ensembl" id="ENSELUT00000103736.1">
    <property type="protein sequence ID" value="ENSELUP00000082143.1"/>
    <property type="gene ID" value="ENSELUG00000021874.3"/>
</dbReference>
<evidence type="ECO:0000256" key="4">
    <source>
        <dbReference type="ARBA" id="ARBA00022843"/>
    </source>
</evidence>
<organism evidence="9 10">
    <name type="scientific">Esox lucius</name>
    <name type="common">Northern pike</name>
    <dbReference type="NCBI Taxonomy" id="8010"/>
    <lineage>
        <taxon>Eukaryota</taxon>
        <taxon>Metazoa</taxon>
        <taxon>Chordata</taxon>
        <taxon>Craniata</taxon>
        <taxon>Vertebrata</taxon>
        <taxon>Euteleostomi</taxon>
        <taxon>Actinopterygii</taxon>
        <taxon>Neopterygii</taxon>
        <taxon>Teleostei</taxon>
        <taxon>Protacanthopterygii</taxon>
        <taxon>Esociformes</taxon>
        <taxon>Esocidae</taxon>
        <taxon>Esox</taxon>
    </lineage>
</organism>
<comment type="subcellular location">
    <subcellularLocation>
        <location evidence="1">Cytoplasm</location>
    </subcellularLocation>
</comment>
<dbReference type="Proteomes" id="UP000265140">
    <property type="component" value="Chromosome 4"/>
</dbReference>
<keyword evidence="10" id="KW-1185">Reference proteome</keyword>
<keyword evidence="4" id="KW-0832">Ubl conjugation</keyword>
<evidence type="ECO:0000256" key="3">
    <source>
        <dbReference type="ARBA" id="ARBA00022490"/>
    </source>
</evidence>
<sequence>MKRLTTTRRQQVNVEGEKEKMKDPSRINNTPSLSNIDLILQHGQFINDDNPFAEYMWMENEEEFNRQFEEELWEEEFIEQCFQEMLEEEEYEWFIPARDLPPTLSQIQDQLHLLAISDTCITDSLVVNSNLNPEAQEFIPRLKH</sequence>
<comment type="similarity">
    <text evidence="2">Belongs to the PAIP2 family.</text>
</comment>
<protein>
    <recommendedName>
        <fullName evidence="7">Polyadenylate-binding protein-interacting protein 2</fullName>
    </recommendedName>
</protein>
<feature type="region of interest" description="Disordered" evidence="8">
    <location>
        <begin position="1"/>
        <end position="28"/>
    </location>
</feature>
<name>A0AAY5JZV6_ESOLU</name>
<dbReference type="AlphaFoldDB" id="A0AAY5JZV6"/>
<dbReference type="PANTHER" id="PTHR13154:SF2">
    <property type="entry name" value="POLYADENYLATE-BINDING PROTEIN-INTERACTING PROTEIN 2"/>
    <property type="match status" value="1"/>
</dbReference>
<dbReference type="GO" id="GO:0005737">
    <property type="term" value="C:cytoplasm"/>
    <property type="evidence" value="ECO:0007669"/>
    <property type="project" value="UniProtKB-SubCell"/>
</dbReference>
<accession>A0AAY5JZV6</accession>
<reference evidence="9" key="2">
    <citation type="submission" date="2025-08" db="UniProtKB">
        <authorList>
            <consortium name="Ensembl"/>
        </authorList>
    </citation>
    <scope>IDENTIFICATION</scope>
</reference>
<dbReference type="GO" id="GO:0045947">
    <property type="term" value="P:negative regulation of translational initiation"/>
    <property type="evidence" value="ECO:0007669"/>
    <property type="project" value="InterPro"/>
</dbReference>
<proteinExistence type="inferred from homology"/>
<evidence type="ECO:0000256" key="6">
    <source>
        <dbReference type="ARBA" id="ARBA00037448"/>
    </source>
</evidence>
<comment type="function">
    <text evidence="6">Acts as a repressor in the regulation of translation initiation of poly(A)-containing mRNAs. Its inhibitory activity on translation is mediated via its action on PABPC1. Displaces the interaction of PABPC1 with poly(A) RNA and competes with PAIP1 for binding to PABPC1. Its association with PABPC1 results in disruption of the cytoplasmic poly(A) RNP structure organization.</text>
</comment>
<evidence type="ECO:0000313" key="10">
    <source>
        <dbReference type="Proteomes" id="UP000265140"/>
    </source>
</evidence>
<dbReference type="InterPro" id="IPR009818">
    <property type="entry name" value="PAM2_motif"/>
</dbReference>
<evidence type="ECO:0000313" key="9">
    <source>
        <dbReference type="Ensembl" id="ENSELUP00000082143.1"/>
    </source>
</evidence>
<evidence type="ECO:0000256" key="7">
    <source>
        <dbReference type="ARBA" id="ARBA00040702"/>
    </source>
</evidence>
<keyword evidence="5" id="KW-0810">Translation regulation</keyword>
<evidence type="ECO:0000256" key="8">
    <source>
        <dbReference type="SAM" id="MobiDB-lite"/>
    </source>
</evidence>
<dbReference type="PANTHER" id="PTHR13154">
    <property type="entry name" value="POLYADENYLATE-BINDING PROTEIN-INTERACTING PROTEIN 2"/>
    <property type="match status" value="1"/>
</dbReference>
<dbReference type="GO" id="GO:0000900">
    <property type="term" value="F:mRNA regulatory element binding translation repressor activity"/>
    <property type="evidence" value="ECO:0007669"/>
    <property type="project" value="InterPro"/>
</dbReference>
<keyword evidence="3" id="KW-0963">Cytoplasm</keyword>
<dbReference type="InterPro" id="IPR040396">
    <property type="entry name" value="PAIP2-like"/>
</dbReference>
<dbReference type="Pfam" id="PF07145">
    <property type="entry name" value="PAM2"/>
    <property type="match status" value="1"/>
</dbReference>
<reference evidence="9" key="3">
    <citation type="submission" date="2025-09" db="UniProtKB">
        <authorList>
            <consortium name="Ensembl"/>
        </authorList>
    </citation>
    <scope>IDENTIFICATION</scope>
</reference>
<feature type="compositionally biased region" description="Basic and acidic residues" evidence="8">
    <location>
        <begin position="15"/>
        <end position="25"/>
    </location>
</feature>